<name>A0A1I4I3K9_9BACI</name>
<sequence>MDVLILFMLVATLAPLYFAKRNLKVVAIIQFALMLGMWDYFFSHFTSITVLNAPTSIFAFYASLLLADAAVIMFLIRSIKEVQKKDWIHSFRSSTRNGGYKRSAKWRKSLG</sequence>
<dbReference type="AlphaFoldDB" id="A0A1I4I3K9"/>
<feature type="transmembrane region" description="Helical" evidence="1">
    <location>
        <begin position="58"/>
        <end position="76"/>
    </location>
</feature>
<keyword evidence="1" id="KW-0812">Transmembrane</keyword>
<evidence type="ECO:0000313" key="2">
    <source>
        <dbReference type="EMBL" id="SFL49012.1"/>
    </source>
</evidence>
<reference evidence="2 3" key="1">
    <citation type="submission" date="2016-10" db="EMBL/GenBank/DDBJ databases">
        <authorList>
            <person name="de Groot N.N."/>
        </authorList>
    </citation>
    <scope>NUCLEOTIDE SEQUENCE [LARGE SCALE GENOMIC DNA]</scope>
    <source>
        <strain evidence="2 3">CGMCC 1.6134</strain>
    </source>
</reference>
<keyword evidence="1" id="KW-1133">Transmembrane helix</keyword>
<dbReference type="Proteomes" id="UP000199668">
    <property type="component" value="Unassembled WGS sequence"/>
</dbReference>
<proteinExistence type="predicted"/>
<accession>A0A1I4I3K9</accession>
<gene>
    <name evidence="2" type="ORF">SAMN04488054_101201</name>
</gene>
<keyword evidence="3" id="KW-1185">Reference proteome</keyword>
<dbReference type="EMBL" id="FOTY01000001">
    <property type="protein sequence ID" value="SFL49012.1"/>
    <property type="molecule type" value="Genomic_DNA"/>
</dbReference>
<protein>
    <submittedName>
        <fullName evidence="2">Uncharacterized protein</fullName>
    </submittedName>
</protein>
<evidence type="ECO:0000313" key="3">
    <source>
        <dbReference type="Proteomes" id="UP000199668"/>
    </source>
</evidence>
<feature type="transmembrane region" description="Helical" evidence="1">
    <location>
        <begin position="28"/>
        <end position="51"/>
    </location>
</feature>
<dbReference type="OrthoDB" id="2967728at2"/>
<organism evidence="2 3">
    <name type="scientific">Salibacterium qingdaonense</name>
    <dbReference type="NCBI Taxonomy" id="266892"/>
    <lineage>
        <taxon>Bacteria</taxon>
        <taxon>Bacillati</taxon>
        <taxon>Bacillota</taxon>
        <taxon>Bacilli</taxon>
        <taxon>Bacillales</taxon>
        <taxon>Bacillaceae</taxon>
    </lineage>
</organism>
<evidence type="ECO:0000256" key="1">
    <source>
        <dbReference type="SAM" id="Phobius"/>
    </source>
</evidence>
<dbReference type="RefSeq" id="WP_090925170.1">
    <property type="nucleotide sequence ID" value="NZ_FOTY01000001.1"/>
</dbReference>
<keyword evidence="1" id="KW-0472">Membrane</keyword>